<organism evidence="2 3">
    <name type="scientific">Thermotomaculum hydrothermale</name>
    <dbReference type="NCBI Taxonomy" id="981385"/>
    <lineage>
        <taxon>Bacteria</taxon>
        <taxon>Pseudomonadati</taxon>
        <taxon>Acidobacteriota</taxon>
        <taxon>Holophagae</taxon>
        <taxon>Thermotomaculales</taxon>
        <taxon>Thermotomaculaceae</taxon>
        <taxon>Thermotomaculum</taxon>
    </lineage>
</organism>
<evidence type="ECO:0000313" key="2">
    <source>
        <dbReference type="EMBL" id="BBB32845.1"/>
    </source>
</evidence>
<keyword evidence="3" id="KW-1185">Reference proteome</keyword>
<keyword evidence="1" id="KW-0812">Transmembrane</keyword>
<dbReference type="EMBL" id="AP017470">
    <property type="protein sequence ID" value="BBB32845.1"/>
    <property type="molecule type" value="Genomic_DNA"/>
</dbReference>
<dbReference type="AlphaFoldDB" id="A0A7R6SYN5"/>
<keyword evidence="1" id="KW-1133">Transmembrane helix</keyword>
<feature type="transmembrane region" description="Helical" evidence="1">
    <location>
        <begin position="25"/>
        <end position="45"/>
    </location>
</feature>
<dbReference type="RefSeq" id="WP_201327147.1">
    <property type="nucleotide sequence ID" value="NZ_AP017470.1"/>
</dbReference>
<evidence type="ECO:0008006" key="4">
    <source>
        <dbReference type="Google" id="ProtNLM"/>
    </source>
</evidence>
<dbReference type="KEGG" id="thyd:TTHT_1331"/>
<gene>
    <name evidence="2" type="ORF">TTHT_1331</name>
</gene>
<sequence length="197" mass="23089">MTKRDYINLYSKDLSTKKWPSDRNFLITFWGSAIIIFFFLIYYGVSLTSYFQEYKKNKELSAEYKELSLKDKELLALSVKLKELNIKSNALNKTIFNLNKLFQKKIKWSKFLEIFSGYLNDNVWANSMSVDLLGKDNRFLYVQVQGGAISLKDLNDFVSNVEKDNKNVKVSFKVIDKNGVMFYSFGINFTFDTEKLK</sequence>
<name>A0A7R6SYN5_9BACT</name>
<evidence type="ECO:0000313" key="3">
    <source>
        <dbReference type="Proteomes" id="UP000595564"/>
    </source>
</evidence>
<dbReference type="Proteomes" id="UP000595564">
    <property type="component" value="Chromosome"/>
</dbReference>
<accession>A0A7R6SYN5</accession>
<proteinExistence type="predicted"/>
<evidence type="ECO:0000256" key="1">
    <source>
        <dbReference type="SAM" id="Phobius"/>
    </source>
</evidence>
<keyword evidence="1" id="KW-0472">Membrane</keyword>
<protein>
    <recommendedName>
        <fullName evidence="4">Fimbrial assembly family protein</fullName>
    </recommendedName>
</protein>
<reference evidence="2 3" key="1">
    <citation type="journal article" date="2012" name="Extremophiles">
        <title>Thermotomaculum hydrothermale gen. nov., sp. nov., a novel heterotrophic thermophile within the phylum Acidobacteria from a deep-sea hydrothermal vent chimney in the Southern Okinawa Trough.</title>
        <authorList>
            <person name="Izumi H."/>
            <person name="Nunoura T."/>
            <person name="Miyazaki M."/>
            <person name="Mino S."/>
            <person name="Toki T."/>
            <person name="Takai K."/>
            <person name="Sako Y."/>
            <person name="Sawabe T."/>
            <person name="Nakagawa S."/>
        </authorList>
    </citation>
    <scope>NUCLEOTIDE SEQUENCE [LARGE SCALE GENOMIC DNA]</scope>
    <source>
        <strain evidence="2 3">AC55</strain>
    </source>
</reference>